<gene>
    <name evidence="5" type="ORF">PMEA_00000492</name>
</gene>
<evidence type="ECO:0000256" key="3">
    <source>
        <dbReference type="SAM" id="Phobius"/>
    </source>
</evidence>
<name>A0AAU9VKT7_9CNID</name>
<keyword evidence="2" id="KW-0479">Metal-binding</keyword>
<dbReference type="GO" id="GO:0046872">
    <property type="term" value="F:metal ion binding"/>
    <property type="evidence" value="ECO:0007669"/>
    <property type="project" value="UniProtKB-KW"/>
</dbReference>
<evidence type="ECO:0000313" key="6">
    <source>
        <dbReference type="Proteomes" id="UP001159428"/>
    </source>
</evidence>
<dbReference type="Pfam" id="PF13359">
    <property type="entry name" value="DDE_Tnp_4"/>
    <property type="match status" value="1"/>
</dbReference>
<keyword evidence="3" id="KW-0472">Membrane</keyword>
<protein>
    <recommendedName>
        <fullName evidence="4">DDE Tnp4 domain-containing protein</fullName>
    </recommendedName>
</protein>
<dbReference type="InterPro" id="IPR027806">
    <property type="entry name" value="HARBI1_dom"/>
</dbReference>
<evidence type="ECO:0000259" key="4">
    <source>
        <dbReference type="Pfam" id="PF13359"/>
    </source>
</evidence>
<feature type="non-terminal residue" evidence="5">
    <location>
        <position position="1"/>
    </location>
</feature>
<dbReference type="AlphaFoldDB" id="A0AAU9VKT7"/>
<keyword evidence="6" id="KW-1185">Reference proteome</keyword>
<evidence type="ECO:0000256" key="2">
    <source>
        <dbReference type="ARBA" id="ARBA00022723"/>
    </source>
</evidence>
<feature type="domain" description="DDE Tnp4" evidence="4">
    <location>
        <begin position="29"/>
        <end position="70"/>
    </location>
</feature>
<proteinExistence type="predicted"/>
<dbReference type="PANTHER" id="PTHR23080:SF141">
    <property type="entry name" value="TRANSPOSASE HELIX-TURN-HELIX DOMAIN-CONTAINING PROTEIN"/>
    <property type="match status" value="1"/>
</dbReference>
<dbReference type="PANTHER" id="PTHR23080">
    <property type="entry name" value="THAP DOMAIN PROTEIN"/>
    <property type="match status" value="1"/>
</dbReference>
<comment type="cofactor">
    <cofactor evidence="1">
        <name>a divalent metal cation</name>
        <dbReference type="ChEBI" id="CHEBI:60240"/>
    </cofactor>
</comment>
<keyword evidence="3" id="KW-0812">Transmembrane</keyword>
<keyword evidence="3" id="KW-1133">Transmembrane helix</keyword>
<evidence type="ECO:0000256" key="1">
    <source>
        <dbReference type="ARBA" id="ARBA00001968"/>
    </source>
</evidence>
<dbReference type="Proteomes" id="UP001159428">
    <property type="component" value="Unassembled WGS sequence"/>
</dbReference>
<comment type="caution">
    <text evidence="5">The sequence shown here is derived from an EMBL/GenBank/DDBJ whole genome shotgun (WGS) entry which is preliminary data.</text>
</comment>
<organism evidence="5 6">
    <name type="scientific">Pocillopora meandrina</name>
    <dbReference type="NCBI Taxonomy" id="46732"/>
    <lineage>
        <taxon>Eukaryota</taxon>
        <taxon>Metazoa</taxon>
        <taxon>Cnidaria</taxon>
        <taxon>Anthozoa</taxon>
        <taxon>Hexacorallia</taxon>
        <taxon>Scleractinia</taxon>
        <taxon>Astrocoeniina</taxon>
        <taxon>Pocilloporidae</taxon>
        <taxon>Pocillopora</taxon>
    </lineage>
</organism>
<sequence length="71" mass="8250">KDDESVKFFTGIPSLACFMMTFNLLKPFIFFQKPISPYAQRATWSNYKQHNTMKALLGITPTDYFSFVSKL</sequence>
<dbReference type="EMBL" id="CALNXJ010000001">
    <property type="protein sequence ID" value="CAH3031716.1"/>
    <property type="molecule type" value="Genomic_DNA"/>
</dbReference>
<reference evidence="5 6" key="1">
    <citation type="submission" date="2022-05" db="EMBL/GenBank/DDBJ databases">
        <authorList>
            <consortium name="Genoscope - CEA"/>
            <person name="William W."/>
        </authorList>
    </citation>
    <scope>NUCLEOTIDE SEQUENCE [LARGE SCALE GENOMIC DNA]</scope>
</reference>
<feature type="transmembrane region" description="Helical" evidence="3">
    <location>
        <begin position="6"/>
        <end position="25"/>
    </location>
</feature>
<evidence type="ECO:0000313" key="5">
    <source>
        <dbReference type="EMBL" id="CAH3031716.1"/>
    </source>
</evidence>
<feature type="non-terminal residue" evidence="5">
    <location>
        <position position="71"/>
    </location>
</feature>
<accession>A0AAU9VKT7</accession>